<dbReference type="AlphaFoldDB" id="A0A0A8YBU0"/>
<reference evidence="1" key="2">
    <citation type="journal article" date="2015" name="Data Brief">
        <title>Shoot transcriptome of the giant reed, Arundo donax.</title>
        <authorList>
            <person name="Barrero R.A."/>
            <person name="Guerrero F.D."/>
            <person name="Moolhuijzen P."/>
            <person name="Goolsby J.A."/>
            <person name="Tidwell J."/>
            <person name="Bellgard S.E."/>
            <person name="Bellgard M.I."/>
        </authorList>
    </citation>
    <scope>NUCLEOTIDE SEQUENCE</scope>
    <source>
        <tissue evidence="1">Shoot tissue taken approximately 20 cm above the soil surface</tissue>
    </source>
</reference>
<proteinExistence type="predicted"/>
<name>A0A0A8YBU0_ARUDO</name>
<dbReference type="EMBL" id="GBRH01275067">
    <property type="protein sequence ID" value="JAD22828.1"/>
    <property type="molecule type" value="Transcribed_RNA"/>
</dbReference>
<sequence>MLHMETKVQHICTCTTHE</sequence>
<organism evidence="1">
    <name type="scientific">Arundo donax</name>
    <name type="common">Giant reed</name>
    <name type="synonym">Donax arundinaceus</name>
    <dbReference type="NCBI Taxonomy" id="35708"/>
    <lineage>
        <taxon>Eukaryota</taxon>
        <taxon>Viridiplantae</taxon>
        <taxon>Streptophyta</taxon>
        <taxon>Embryophyta</taxon>
        <taxon>Tracheophyta</taxon>
        <taxon>Spermatophyta</taxon>
        <taxon>Magnoliopsida</taxon>
        <taxon>Liliopsida</taxon>
        <taxon>Poales</taxon>
        <taxon>Poaceae</taxon>
        <taxon>PACMAD clade</taxon>
        <taxon>Arundinoideae</taxon>
        <taxon>Arundineae</taxon>
        <taxon>Arundo</taxon>
    </lineage>
</organism>
<protein>
    <submittedName>
        <fullName evidence="1">Uncharacterized protein</fullName>
    </submittedName>
</protein>
<reference evidence="1" key="1">
    <citation type="submission" date="2014-09" db="EMBL/GenBank/DDBJ databases">
        <authorList>
            <person name="Magalhaes I.L.F."/>
            <person name="Oliveira U."/>
            <person name="Santos F.R."/>
            <person name="Vidigal T.H.D.A."/>
            <person name="Brescovit A.D."/>
            <person name="Santos A.J."/>
        </authorList>
    </citation>
    <scope>NUCLEOTIDE SEQUENCE</scope>
    <source>
        <tissue evidence="1">Shoot tissue taken approximately 20 cm above the soil surface</tissue>
    </source>
</reference>
<evidence type="ECO:0000313" key="1">
    <source>
        <dbReference type="EMBL" id="JAD22828.1"/>
    </source>
</evidence>
<accession>A0A0A8YBU0</accession>